<dbReference type="AlphaFoldDB" id="A0AB34KJA1"/>
<name>A0AB34KJA1_9PEZI</name>
<keyword evidence="4" id="KW-1185">Reference proteome</keyword>
<evidence type="ECO:0000313" key="4">
    <source>
        <dbReference type="Proteomes" id="UP000803884"/>
    </source>
</evidence>
<dbReference type="GeneID" id="96008046"/>
<reference evidence="3 4" key="1">
    <citation type="journal article" date="2020" name="Microbiol. Resour. Announc.">
        <title>Draft Genome Sequence of a Cladosporium Species Isolated from the Mesophotic Ascidian Didemnum maculosum.</title>
        <authorList>
            <person name="Gioti A."/>
            <person name="Siaperas R."/>
            <person name="Nikolaivits E."/>
            <person name="Le Goff G."/>
            <person name="Ouazzani J."/>
            <person name="Kotoulas G."/>
            <person name="Topakas E."/>
        </authorList>
    </citation>
    <scope>NUCLEOTIDE SEQUENCE [LARGE SCALE GENOMIC DNA]</scope>
    <source>
        <strain evidence="3 4">TM138-S3</strain>
    </source>
</reference>
<sequence>MLAATLNHLFRTVNHSFLSLFFLTSSEVRAAVLFSGASAKPAAIEGPKKYSRGLQESNASIPTDGWDGHMHIIDPERYPLSADAVYTPSAHSVWDAVTFENTINMKNIVVVQPSIYGFDNSALLDAIRALGPDRSRGVVVFNATNIDNNTLVEWHSLGVRGVRLNLASTEKTPDIEVLRSEIVKYAAIIKPLGWMLQIYMSMDLLPGLQSTIDGLGVKVCFDHFAQPSKPSDNSTMPFNPYSITGFQSLIDLLEQGNTYVKFSAPYRVELESSQLEVVAKEILRVRSDRAVFASDWPHTRFEGLDIKPFEERCLEWAAEAGSVEKVFSTNAKSLWDICD</sequence>
<keyword evidence="1" id="KW-0732">Signal</keyword>
<organism evidence="3 4">
    <name type="scientific">Cladosporium halotolerans</name>
    <dbReference type="NCBI Taxonomy" id="1052096"/>
    <lineage>
        <taxon>Eukaryota</taxon>
        <taxon>Fungi</taxon>
        <taxon>Dikarya</taxon>
        <taxon>Ascomycota</taxon>
        <taxon>Pezizomycotina</taxon>
        <taxon>Dothideomycetes</taxon>
        <taxon>Dothideomycetidae</taxon>
        <taxon>Cladosporiales</taxon>
        <taxon>Cladosporiaceae</taxon>
        <taxon>Cladosporium</taxon>
    </lineage>
</organism>
<evidence type="ECO:0000313" key="3">
    <source>
        <dbReference type="EMBL" id="KAL1584850.1"/>
    </source>
</evidence>
<dbReference type="RefSeq" id="XP_069227956.1">
    <property type="nucleotide sequence ID" value="XM_069375208.1"/>
</dbReference>
<feature type="domain" description="Amidohydrolase-related" evidence="2">
    <location>
        <begin position="67"/>
        <end position="336"/>
    </location>
</feature>
<comment type="caution">
    <text evidence="3">The sequence shown here is derived from an EMBL/GenBank/DDBJ whole genome shotgun (WGS) entry which is preliminary data.</text>
</comment>
<accession>A0AB34KJA1</accession>
<dbReference type="GO" id="GO:0016787">
    <property type="term" value="F:hydrolase activity"/>
    <property type="evidence" value="ECO:0007669"/>
    <property type="project" value="InterPro"/>
</dbReference>
<dbReference type="InterPro" id="IPR052358">
    <property type="entry name" value="Aro_Compnd_Degr_Hydrolases"/>
</dbReference>
<feature type="chain" id="PRO_5044225299" description="Amidohydrolase-related domain-containing protein" evidence="1">
    <location>
        <begin position="31"/>
        <end position="339"/>
    </location>
</feature>
<dbReference type="InterPro" id="IPR006680">
    <property type="entry name" value="Amidohydro-rel"/>
</dbReference>
<dbReference type="PANTHER" id="PTHR35563">
    <property type="entry name" value="BARREL METAL-DEPENDENT HYDROLASE, PUTATIVE (AFU_ORTHOLOGUE AFUA_1G16240)-RELATED"/>
    <property type="match status" value="1"/>
</dbReference>
<dbReference type="Proteomes" id="UP000803884">
    <property type="component" value="Unassembled WGS sequence"/>
</dbReference>
<protein>
    <recommendedName>
        <fullName evidence="2">Amidohydrolase-related domain-containing protein</fullName>
    </recommendedName>
</protein>
<dbReference type="InterPro" id="IPR032466">
    <property type="entry name" value="Metal_Hydrolase"/>
</dbReference>
<gene>
    <name evidence="3" type="ORF">WHR41_06603</name>
</gene>
<dbReference type="Gene3D" id="3.20.20.140">
    <property type="entry name" value="Metal-dependent hydrolases"/>
    <property type="match status" value="1"/>
</dbReference>
<evidence type="ECO:0000256" key="1">
    <source>
        <dbReference type="SAM" id="SignalP"/>
    </source>
</evidence>
<dbReference type="EMBL" id="JAAQHG020000023">
    <property type="protein sequence ID" value="KAL1584850.1"/>
    <property type="molecule type" value="Genomic_DNA"/>
</dbReference>
<dbReference type="SUPFAM" id="SSF51556">
    <property type="entry name" value="Metallo-dependent hydrolases"/>
    <property type="match status" value="1"/>
</dbReference>
<feature type="signal peptide" evidence="1">
    <location>
        <begin position="1"/>
        <end position="30"/>
    </location>
</feature>
<proteinExistence type="predicted"/>
<dbReference type="Pfam" id="PF04909">
    <property type="entry name" value="Amidohydro_2"/>
    <property type="match status" value="1"/>
</dbReference>
<dbReference type="PANTHER" id="PTHR35563:SF2">
    <property type="entry name" value="BARREL METAL-DEPENDENT HYDROLASE, PUTATIVE (AFU_ORTHOLOGUE AFUA_1G16240)-RELATED"/>
    <property type="match status" value="1"/>
</dbReference>
<evidence type="ECO:0000259" key="2">
    <source>
        <dbReference type="Pfam" id="PF04909"/>
    </source>
</evidence>